<reference evidence="2 3" key="1">
    <citation type="submission" date="2016-02" db="EMBL/GenBank/DDBJ databases">
        <title>Genome analysis of coral dinoflagellate symbionts highlights evolutionary adaptations to a symbiotic lifestyle.</title>
        <authorList>
            <person name="Aranda M."/>
            <person name="Li Y."/>
            <person name="Liew Y.J."/>
            <person name="Baumgarten S."/>
            <person name="Simakov O."/>
            <person name="Wilson M."/>
            <person name="Piel J."/>
            <person name="Ashoor H."/>
            <person name="Bougouffa S."/>
            <person name="Bajic V.B."/>
            <person name="Ryu T."/>
            <person name="Ravasi T."/>
            <person name="Bayer T."/>
            <person name="Micklem G."/>
            <person name="Kim H."/>
            <person name="Bhak J."/>
            <person name="Lajeunesse T.C."/>
            <person name="Voolstra C.R."/>
        </authorList>
    </citation>
    <scope>NUCLEOTIDE SEQUENCE [LARGE SCALE GENOMIC DNA]</scope>
    <source>
        <strain evidence="2 3">CCMP2467</strain>
    </source>
</reference>
<evidence type="ECO:0000256" key="1">
    <source>
        <dbReference type="SAM" id="MobiDB-lite"/>
    </source>
</evidence>
<feature type="region of interest" description="Disordered" evidence="1">
    <location>
        <begin position="215"/>
        <end position="242"/>
    </location>
</feature>
<feature type="compositionally biased region" description="Basic and acidic residues" evidence="1">
    <location>
        <begin position="131"/>
        <end position="141"/>
    </location>
</feature>
<dbReference type="OrthoDB" id="417660at2759"/>
<keyword evidence="3" id="KW-1185">Reference proteome</keyword>
<gene>
    <name evidence="2" type="ORF">AK812_SmicGene16771</name>
</gene>
<evidence type="ECO:0000313" key="3">
    <source>
        <dbReference type="Proteomes" id="UP000186817"/>
    </source>
</evidence>
<dbReference type="EMBL" id="LSRX01000323">
    <property type="protein sequence ID" value="OLQ00561.1"/>
    <property type="molecule type" value="Genomic_DNA"/>
</dbReference>
<accession>A0A1Q9DZG4</accession>
<sequence>MLTEWELEDLGLNGSWCASNHTSFFAVAQTIPFSDMLDSEELVQDSAAAGILAGLACCALFIPGFLVFRRLGTPHAGQIWLKSQGRQGREVREVHFSCKLVLTEPSPEADSPTRSLSQKSALSAVTAESDLSPRMKADSPKRSISGKSPLSLTAVSRWLRPRKKTLVQWDLDPEAMMKDLEGLEGRQGLSFAKASCGASRESLRRNELSLDDYEDARSQLSRAAEQSQTEQSETEAELTEAASSKFGEEGLLDIVEELYDSAEIGFADHVVEAYKDGAAVLYLSMTQKRLVPATIIGDGIVRMEGEDVMPCYNCRLRAHRRQLRENVPLQLLRPWLVPGTPMLALVGQRWIHTIVKDTELLSVQKCRVTEECTQTEPAGEETSFSGRSYVLPLQSLRWRFPKNNFFMAYQGQKRGWIQSVVLEEGVEQEIHESAEELIKVTLFDEGKTVLLPTYLLGRVAYGERERKRVSLTVPEKVDMVCLKGCAKESGKMVSLRQSGCGTKVKEAVRLLEVPEDRHCEEAATADQVKASAEQQRYEAVQELQNQSIEVQQQKSLNECLEETIAPAMNY</sequence>
<feature type="compositionally biased region" description="Polar residues" evidence="1">
    <location>
        <begin position="112"/>
        <end position="123"/>
    </location>
</feature>
<name>A0A1Q9DZG4_SYMMI</name>
<feature type="compositionally biased region" description="Low complexity" evidence="1">
    <location>
        <begin position="221"/>
        <end position="231"/>
    </location>
</feature>
<protein>
    <submittedName>
        <fullName evidence="2">Uncharacterized protein</fullName>
    </submittedName>
</protein>
<evidence type="ECO:0000313" key="2">
    <source>
        <dbReference type="EMBL" id="OLQ00561.1"/>
    </source>
</evidence>
<dbReference type="AlphaFoldDB" id="A0A1Q9DZG4"/>
<dbReference type="Proteomes" id="UP000186817">
    <property type="component" value="Unassembled WGS sequence"/>
</dbReference>
<proteinExistence type="predicted"/>
<comment type="caution">
    <text evidence="2">The sequence shown here is derived from an EMBL/GenBank/DDBJ whole genome shotgun (WGS) entry which is preliminary data.</text>
</comment>
<organism evidence="2 3">
    <name type="scientific">Symbiodinium microadriaticum</name>
    <name type="common">Dinoflagellate</name>
    <name type="synonym">Zooxanthella microadriatica</name>
    <dbReference type="NCBI Taxonomy" id="2951"/>
    <lineage>
        <taxon>Eukaryota</taxon>
        <taxon>Sar</taxon>
        <taxon>Alveolata</taxon>
        <taxon>Dinophyceae</taxon>
        <taxon>Suessiales</taxon>
        <taxon>Symbiodiniaceae</taxon>
        <taxon>Symbiodinium</taxon>
    </lineage>
</organism>
<feature type="region of interest" description="Disordered" evidence="1">
    <location>
        <begin position="104"/>
        <end position="147"/>
    </location>
</feature>